<evidence type="ECO:0000313" key="2">
    <source>
        <dbReference type="Proteomes" id="UP000005025"/>
    </source>
</evidence>
<protein>
    <submittedName>
        <fullName evidence="1">Uncharacterized protein</fullName>
    </submittedName>
</protein>
<dbReference type="Proteomes" id="UP000005025">
    <property type="component" value="Unassembled WGS sequence"/>
</dbReference>
<name>H1LKD0_9LACO</name>
<comment type="caution">
    <text evidence="1">The sequence shown here is derived from an EMBL/GenBank/DDBJ whole genome shotgun (WGS) entry which is preliminary data.</text>
</comment>
<sequence length="54" mass="6307">MFLIKCQLFVEIYAEWCVNTRCTIELRKLNCNTAQNFFVGFGDGFGGWVVFYVD</sequence>
<organism evidence="1 2">
    <name type="scientific">Lentilactobacillus kisonensis F0435</name>
    <dbReference type="NCBI Taxonomy" id="797516"/>
    <lineage>
        <taxon>Bacteria</taxon>
        <taxon>Bacillati</taxon>
        <taxon>Bacillota</taxon>
        <taxon>Bacilli</taxon>
        <taxon>Lactobacillales</taxon>
        <taxon>Lactobacillaceae</taxon>
        <taxon>Lentilactobacillus</taxon>
    </lineage>
</organism>
<proteinExistence type="predicted"/>
<accession>H1LKD0</accession>
<dbReference type="AlphaFoldDB" id="H1LKD0"/>
<dbReference type="HOGENOM" id="CLU_3044694_0_0_9"/>
<reference evidence="1 2" key="1">
    <citation type="submission" date="2011-09" db="EMBL/GenBank/DDBJ databases">
        <authorList>
            <person name="Weinstock G."/>
            <person name="Sodergren E."/>
            <person name="Clifton S."/>
            <person name="Fulton L."/>
            <person name="Fulton B."/>
            <person name="Courtney L."/>
            <person name="Fronick C."/>
            <person name="Harrison M."/>
            <person name="Strong C."/>
            <person name="Farmer C."/>
            <person name="Delahaunty K."/>
            <person name="Markovic C."/>
            <person name="Hall O."/>
            <person name="Minx P."/>
            <person name="Tomlinson C."/>
            <person name="Mitreva M."/>
            <person name="Hou S."/>
            <person name="Chen J."/>
            <person name="Wollam A."/>
            <person name="Pepin K.H."/>
            <person name="Johnson M."/>
            <person name="Bhonagiri V."/>
            <person name="Zhang X."/>
            <person name="Suruliraj S."/>
            <person name="Warren W."/>
            <person name="Chinwalla A."/>
            <person name="Mardis E.R."/>
            <person name="Wilson R.K."/>
        </authorList>
    </citation>
    <scope>NUCLEOTIDE SEQUENCE [LARGE SCALE GENOMIC DNA]</scope>
    <source>
        <strain evidence="1 2">F0435</strain>
    </source>
</reference>
<dbReference type="EMBL" id="AGRJ01000258">
    <property type="protein sequence ID" value="EHO47516.1"/>
    <property type="molecule type" value="Genomic_DNA"/>
</dbReference>
<gene>
    <name evidence="1" type="ORF">HMPREF9104_03076</name>
</gene>
<evidence type="ECO:0000313" key="1">
    <source>
        <dbReference type="EMBL" id="EHO47516.1"/>
    </source>
</evidence>